<accession>A0A1Q6R2Q7</accession>
<evidence type="ECO:0000256" key="2">
    <source>
        <dbReference type="SAM" id="SignalP"/>
    </source>
</evidence>
<comment type="caution">
    <text evidence="3">The sequence shown here is derived from an EMBL/GenBank/DDBJ whole genome shotgun (WGS) entry which is preliminary data.</text>
</comment>
<keyword evidence="1" id="KW-0175">Coiled coil</keyword>
<sequence>MSFLKFVGCVVGGMAAVVAAPVVLPVAAGAAAAVGGAVAAGAAAVGSAAAGTAIGSAAISAGTAVAGVATTGMAAVGGAVGGAAGLVGLGSVAGLTGTTAGAAAVGTITTSVAVGAQQSLSAKEKIERAESILDEAKARYKSNEDAFNKKQNKVNINLKSLADVKARVAKKLLEMNAYVEKIKNPSRLKDIKVSADERVVKTEMNFNGYPIPAQDWAKGLTASYASGNILGVALTGCITSTITTAGTGAAISSLSGAAATNATMAALGGGTVASGGLGMAGGAIMAKGLVFAPAFAIGGFMLNSKAKDALDQAHKIDRNVDEAVANFDQIGEYYDVLTQCILAMRKNILTAENIYNTLANRFYALVDRQADADYWNDADWNLAFAALNLAKVLEAQCIATLEKPSDKEYDVKSIISLNDVDDLNYKKDFIKFNGVGTTELINRVM</sequence>
<evidence type="ECO:0008006" key="5">
    <source>
        <dbReference type="Google" id="ProtNLM"/>
    </source>
</evidence>
<proteinExistence type="predicted"/>
<organism evidence="3 4">
    <name type="scientific">Phascolarctobacterium succinatutens</name>
    <dbReference type="NCBI Taxonomy" id="626940"/>
    <lineage>
        <taxon>Bacteria</taxon>
        <taxon>Bacillati</taxon>
        <taxon>Bacillota</taxon>
        <taxon>Negativicutes</taxon>
        <taxon>Acidaminococcales</taxon>
        <taxon>Acidaminococcaceae</taxon>
        <taxon>Phascolarctobacterium</taxon>
    </lineage>
</organism>
<evidence type="ECO:0000256" key="1">
    <source>
        <dbReference type="SAM" id="Coils"/>
    </source>
</evidence>
<feature type="chain" id="PRO_5038622660" description="Glycine zipper domain-containing protein" evidence="2">
    <location>
        <begin position="20"/>
        <end position="445"/>
    </location>
</feature>
<keyword evidence="2" id="KW-0732">Signal</keyword>
<dbReference type="EMBL" id="MNTG01000042">
    <property type="protein sequence ID" value="OLA36664.1"/>
    <property type="molecule type" value="Genomic_DNA"/>
</dbReference>
<name>A0A1Q6R2Q7_9FIRM</name>
<protein>
    <recommendedName>
        <fullName evidence="5">Glycine zipper domain-containing protein</fullName>
    </recommendedName>
</protein>
<dbReference type="AlphaFoldDB" id="A0A1Q6R2Q7"/>
<feature type="coiled-coil region" evidence="1">
    <location>
        <begin position="119"/>
        <end position="153"/>
    </location>
</feature>
<gene>
    <name evidence="3" type="ORF">BHW43_08955</name>
</gene>
<dbReference type="Proteomes" id="UP000186777">
    <property type="component" value="Unassembled WGS sequence"/>
</dbReference>
<dbReference type="RefSeq" id="WP_276633557.1">
    <property type="nucleotide sequence ID" value="NZ_DBFCBD010000006.1"/>
</dbReference>
<dbReference type="STRING" id="626940.BHW43_08955"/>
<evidence type="ECO:0000313" key="4">
    <source>
        <dbReference type="Proteomes" id="UP000186777"/>
    </source>
</evidence>
<reference evidence="3 4" key="1">
    <citation type="journal article" date="2016" name="Nat. Biotechnol.">
        <title>Measurement of bacterial replication rates in microbial communities.</title>
        <authorList>
            <person name="Brown C.T."/>
            <person name="Olm M.R."/>
            <person name="Thomas B.C."/>
            <person name="Banfield J.F."/>
        </authorList>
    </citation>
    <scope>NUCLEOTIDE SEQUENCE [LARGE SCALE GENOMIC DNA]</scope>
    <source>
        <strain evidence="3">46_33</strain>
    </source>
</reference>
<evidence type="ECO:0000313" key="3">
    <source>
        <dbReference type="EMBL" id="OLA36664.1"/>
    </source>
</evidence>
<feature type="signal peptide" evidence="2">
    <location>
        <begin position="1"/>
        <end position="19"/>
    </location>
</feature>